<sequence precursor="true">MRYWTILSCVVLMAMPVAVGAQSRTETLADIRQELTVLHVEIQKLKRELSTTGGAATATGGGSVIARVNAIESELQRLTANTEELELRINRVVSDGTNRIGDLEFRLVELEGGDVSKLGETSTLGGEAIQGSTGGAAALGGGTAATGEAQTELAIGEQSDFDRAKAELDAGNTAKAAELFSAFQTAYPGGPLSGQAGVLRGQALEAEGDLTGAARAYLDTFSADRDGPAASTALYRLGRTLGRIGQTNEACVTLTEVGERYPGSPAVAEAQGTMAELGCS</sequence>
<dbReference type="GO" id="GO:0030288">
    <property type="term" value="C:outer membrane-bounded periplasmic space"/>
    <property type="evidence" value="ECO:0007669"/>
    <property type="project" value="UniProtKB-UniRule"/>
</dbReference>
<evidence type="ECO:0000256" key="1">
    <source>
        <dbReference type="HAMAP-Rule" id="MF_02066"/>
    </source>
</evidence>
<keyword evidence="1" id="KW-0732">Signal</keyword>
<feature type="chain" id="PRO_5017093796" description="Cell division coordinator CpoB" evidence="1">
    <location>
        <begin position="21"/>
        <end position="280"/>
    </location>
</feature>
<accession>A0A348WD18</accession>
<dbReference type="EMBL" id="DMVW01000107">
    <property type="protein sequence ID" value="HAR52430.1"/>
    <property type="molecule type" value="Genomic_DNA"/>
</dbReference>
<dbReference type="Gene3D" id="1.25.40.10">
    <property type="entry name" value="Tetratricopeptide repeat domain"/>
    <property type="match status" value="1"/>
</dbReference>
<organism evidence="2 3">
    <name type="scientific">Roseovarius nubinhibens</name>
    <dbReference type="NCBI Taxonomy" id="314263"/>
    <lineage>
        <taxon>Bacteria</taxon>
        <taxon>Pseudomonadati</taxon>
        <taxon>Pseudomonadota</taxon>
        <taxon>Alphaproteobacteria</taxon>
        <taxon>Rhodobacterales</taxon>
        <taxon>Roseobacteraceae</taxon>
        <taxon>Roseovarius</taxon>
    </lineage>
</organism>
<comment type="function">
    <text evidence="1">Mediates coordination of peptidoglycan synthesis and outer membrane constriction during cell division.</text>
</comment>
<keyword evidence="1" id="KW-0132">Cell division</keyword>
<comment type="similarity">
    <text evidence="1">Belongs to the CpoB family.</text>
</comment>
<evidence type="ECO:0000313" key="3">
    <source>
        <dbReference type="Proteomes" id="UP000264719"/>
    </source>
</evidence>
<keyword evidence="1" id="KW-0175">Coiled coil</keyword>
<dbReference type="Pfam" id="PF13174">
    <property type="entry name" value="TPR_6"/>
    <property type="match status" value="1"/>
</dbReference>
<feature type="signal peptide" evidence="1">
    <location>
        <begin position="1"/>
        <end position="20"/>
    </location>
</feature>
<proteinExistence type="inferred from homology"/>
<reference evidence="2 3" key="1">
    <citation type="journal article" date="2018" name="Nat. Biotechnol.">
        <title>A standardized bacterial taxonomy based on genome phylogeny substantially revises the tree of life.</title>
        <authorList>
            <person name="Parks D.H."/>
            <person name="Chuvochina M."/>
            <person name="Waite D.W."/>
            <person name="Rinke C."/>
            <person name="Skarshewski A."/>
            <person name="Chaumeil P.A."/>
            <person name="Hugenholtz P."/>
        </authorList>
    </citation>
    <scope>NUCLEOTIDE SEQUENCE [LARGE SCALE GENOMIC DNA]</scope>
    <source>
        <strain evidence="2">UBA9169</strain>
    </source>
</reference>
<keyword evidence="1" id="KW-0131">Cell cycle</keyword>
<name>A0A348WD18_9RHOB</name>
<protein>
    <recommendedName>
        <fullName evidence="1">Cell division coordinator CpoB</fullName>
    </recommendedName>
</protein>
<comment type="subcellular location">
    <subcellularLocation>
        <location evidence="1">Periplasm</location>
    </subcellularLocation>
</comment>
<dbReference type="HAMAP" id="MF_02066">
    <property type="entry name" value="CpoB"/>
    <property type="match status" value="1"/>
</dbReference>
<feature type="coiled-coil region" evidence="1">
    <location>
        <begin position="28"/>
        <end position="95"/>
    </location>
</feature>
<dbReference type="InterPro" id="IPR019734">
    <property type="entry name" value="TPR_rpt"/>
</dbReference>
<gene>
    <name evidence="1" type="primary">cpoB</name>
    <name evidence="2" type="ORF">DCS45_11245</name>
</gene>
<dbReference type="GO" id="GO:0043093">
    <property type="term" value="P:FtsZ-dependent cytokinesis"/>
    <property type="evidence" value="ECO:0007669"/>
    <property type="project" value="UniProtKB-UniRule"/>
</dbReference>
<evidence type="ECO:0000313" key="2">
    <source>
        <dbReference type="EMBL" id="HAR52430.1"/>
    </source>
</evidence>
<comment type="caution">
    <text evidence="2">The sequence shown here is derived from an EMBL/GenBank/DDBJ whole genome shotgun (WGS) entry which is preliminary data.</text>
</comment>
<keyword evidence="1" id="KW-0574">Periplasm</keyword>
<dbReference type="InterPro" id="IPR034706">
    <property type="entry name" value="CpoB"/>
</dbReference>
<dbReference type="AlphaFoldDB" id="A0A348WD18"/>
<dbReference type="InterPro" id="IPR011990">
    <property type="entry name" value="TPR-like_helical_dom_sf"/>
</dbReference>
<dbReference type="SUPFAM" id="SSF48452">
    <property type="entry name" value="TPR-like"/>
    <property type="match status" value="1"/>
</dbReference>
<dbReference type="Proteomes" id="UP000264719">
    <property type="component" value="Unassembled WGS sequence"/>
</dbReference>